<organism evidence="2 3">
    <name type="scientific">Phenylobacterium conjunctum</name>
    <dbReference type="NCBI Taxonomy" id="1298959"/>
    <lineage>
        <taxon>Bacteria</taxon>
        <taxon>Pseudomonadati</taxon>
        <taxon>Pseudomonadota</taxon>
        <taxon>Alphaproteobacteria</taxon>
        <taxon>Caulobacterales</taxon>
        <taxon>Caulobacteraceae</taxon>
        <taxon>Phenylobacterium</taxon>
    </lineage>
</organism>
<dbReference type="EMBL" id="JBHTLQ010000005">
    <property type="protein sequence ID" value="MFD1189585.1"/>
    <property type="molecule type" value="Genomic_DNA"/>
</dbReference>
<reference evidence="3" key="1">
    <citation type="journal article" date="2019" name="Int. J. Syst. Evol. Microbiol.">
        <title>The Global Catalogue of Microorganisms (GCM) 10K type strain sequencing project: providing services to taxonomists for standard genome sequencing and annotation.</title>
        <authorList>
            <consortium name="The Broad Institute Genomics Platform"/>
            <consortium name="The Broad Institute Genome Sequencing Center for Infectious Disease"/>
            <person name="Wu L."/>
            <person name="Ma J."/>
        </authorList>
    </citation>
    <scope>NUCLEOTIDE SEQUENCE [LARGE SCALE GENOMIC DNA]</scope>
    <source>
        <strain evidence="3">CCUG 55074</strain>
    </source>
</reference>
<proteinExistence type="predicted"/>
<comment type="caution">
    <text evidence="2">The sequence shown here is derived from an EMBL/GenBank/DDBJ whole genome shotgun (WGS) entry which is preliminary data.</text>
</comment>
<accession>A0ABW3SY98</accession>
<evidence type="ECO:0000256" key="1">
    <source>
        <dbReference type="SAM" id="SignalP"/>
    </source>
</evidence>
<feature type="signal peptide" evidence="1">
    <location>
        <begin position="1"/>
        <end position="26"/>
    </location>
</feature>
<gene>
    <name evidence="2" type="ORF">ACFQ27_03255</name>
</gene>
<feature type="chain" id="PRO_5046282289" description="DUF3108 domain-containing protein" evidence="1">
    <location>
        <begin position="27"/>
        <end position="265"/>
    </location>
</feature>
<keyword evidence="3" id="KW-1185">Reference proteome</keyword>
<keyword evidence="1" id="KW-0732">Signal</keyword>
<evidence type="ECO:0000313" key="3">
    <source>
        <dbReference type="Proteomes" id="UP001597216"/>
    </source>
</evidence>
<evidence type="ECO:0008006" key="4">
    <source>
        <dbReference type="Google" id="ProtNLM"/>
    </source>
</evidence>
<dbReference type="Proteomes" id="UP001597216">
    <property type="component" value="Unassembled WGS sequence"/>
</dbReference>
<protein>
    <recommendedName>
        <fullName evidence="4">DUF3108 domain-containing protein</fullName>
    </recommendedName>
</protein>
<sequence length="265" mass="28390">MKVLAQTVSVIGGVLAVATWTSAAMAAASEFSTQVEALKLGGAKAGFMETGSAAADRSLLVRSSTASLQVLGKTKTRLTNSFKYLAGDTTPLLTGKCVIRMEGRSMFNIDFSQNKAQVYGCEFQGKPDNQFAMEVALPAFAEAHLGGGPLSITISRNTPDAVDQSILRARLIYEGQAYEALPTGFGLDRPMTRRVVQGYNVMRNGKLVGRLSYRQSGVTSVKDQADIVVPMSEADGRTAVLFMIMSLNAMPDVYASQVREELAAR</sequence>
<dbReference type="RefSeq" id="WP_377352460.1">
    <property type="nucleotide sequence ID" value="NZ_JBHTLQ010000005.1"/>
</dbReference>
<evidence type="ECO:0000313" key="2">
    <source>
        <dbReference type="EMBL" id="MFD1189585.1"/>
    </source>
</evidence>
<name>A0ABW3SY98_9CAUL</name>